<reference evidence="1 2" key="1">
    <citation type="submission" date="2015-01" db="EMBL/GenBank/DDBJ databases">
        <title>Genome Sequencing of Rickettsiales /home/snadendla/prok_pipe/test/illegal_ec_num.txt.</title>
        <authorList>
            <person name="Daugherty S.C."/>
            <person name="Su Q."/>
            <person name="Abolude K."/>
            <person name="Beier-Sexton M."/>
            <person name="Carlyon J.A."/>
            <person name="Carter R."/>
            <person name="Day N.P."/>
            <person name="Dumler S.J."/>
            <person name="Dyachenko V."/>
            <person name="Godinez A."/>
            <person name="Kurtti T.J."/>
            <person name="Lichay M."/>
            <person name="Mullins K.E."/>
            <person name="Ott S."/>
            <person name="Pappas-Brown V."/>
            <person name="Paris D.H."/>
            <person name="Patel P."/>
            <person name="Richards A.L."/>
            <person name="Sadzewicz L."/>
            <person name="Sears K."/>
            <person name="Seidman D."/>
            <person name="Sengamalay N."/>
            <person name="Stenos J."/>
            <person name="Tallon L.J."/>
            <person name="Vincent G."/>
            <person name="Fraser C.M."/>
            <person name="Munderloh U."/>
            <person name="Dunning-Hotopp J.C."/>
        </authorList>
    </citation>
    <scope>NUCLEOTIDE SEQUENCE [LARGE SCALE GENOMIC DNA]</scope>
    <source>
        <strain evidence="1 2">T170-B</strain>
    </source>
</reference>
<gene>
    <name evidence="1" type="ORF">RAT170B_1363</name>
</gene>
<organism evidence="1 2">
    <name type="scientific">Rickettsia argasii T170-B</name>
    <dbReference type="NCBI Taxonomy" id="1268837"/>
    <lineage>
        <taxon>Bacteria</taxon>
        <taxon>Pseudomonadati</taxon>
        <taxon>Pseudomonadota</taxon>
        <taxon>Alphaproteobacteria</taxon>
        <taxon>Rickettsiales</taxon>
        <taxon>Rickettsiaceae</taxon>
        <taxon>Rickettsieae</taxon>
        <taxon>Rickettsia</taxon>
        <taxon>spotted fever group</taxon>
    </lineage>
</organism>
<dbReference type="AlphaFoldDB" id="A0A0F3RDP4"/>
<proteinExistence type="predicted"/>
<evidence type="ECO:0000313" key="1">
    <source>
        <dbReference type="EMBL" id="KJW04222.1"/>
    </source>
</evidence>
<sequence>MAIIPIDINILTIDVRIRTLLPYASPIISAADKLPKKFSKRGAIKSLINNQLTTLPNILGNKYNDPSVYILELSIKKVLVPIQVAIRVATIVPVEKFLVSIAYSQYF</sequence>
<evidence type="ECO:0000313" key="2">
    <source>
        <dbReference type="Proteomes" id="UP000033736"/>
    </source>
</evidence>
<comment type="caution">
    <text evidence="1">The sequence shown here is derived from an EMBL/GenBank/DDBJ whole genome shotgun (WGS) entry which is preliminary data.</text>
</comment>
<protein>
    <submittedName>
        <fullName evidence="1">Uncharacterized protein</fullName>
    </submittedName>
</protein>
<name>A0A0F3RDP4_9RICK</name>
<accession>A0A0F3RDP4</accession>
<dbReference type="Proteomes" id="UP000033736">
    <property type="component" value="Unassembled WGS sequence"/>
</dbReference>
<dbReference type="EMBL" id="LAOQ01000005">
    <property type="protein sequence ID" value="KJW04222.1"/>
    <property type="molecule type" value="Genomic_DNA"/>
</dbReference>
<keyword evidence="2" id="KW-1185">Reference proteome</keyword>
<dbReference type="PATRIC" id="fig|1268837.3.peg.1585"/>